<keyword evidence="3" id="KW-1185">Reference proteome</keyword>
<proteinExistence type="predicted"/>
<evidence type="ECO:0000313" key="3">
    <source>
        <dbReference type="Proteomes" id="UP000031737"/>
    </source>
</evidence>
<feature type="compositionally biased region" description="Low complexity" evidence="1">
    <location>
        <begin position="468"/>
        <end position="482"/>
    </location>
</feature>
<protein>
    <submittedName>
        <fullName evidence="2">Uncharacterized protein</fullName>
    </submittedName>
</protein>
<dbReference type="VEuPathDB" id="TriTrypDB:TRSC58_02982"/>
<name>A0A061J4P2_TRYRA</name>
<gene>
    <name evidence="2" type="ORF">TRSC58_02982</name>
</gene>
<organism evidence="2 3">
    <name type="scientific">Trypanosoma rangeli SC58</name>
    <dbReference type="NCBI Taxonomy" id="429131"/>
    <lineage>
        <taxon>Eukaryota</taxon>
        <taxon>Discoba</taxon>
        <taxon>Euglenozoa</taxon>
        <taxon>Kinetoplastea</taxon>
        <taxon>Metakinetoplastina</taxon>
        <taxon>Trypanosomatida</taxon>
        <taxon>Trypanosomatidae</taxon>
        <taxon>Trypanosoma</taxon>
        <taxon>Herpetosoma</taxon>
    </lineage>
</organism>
<evidence type="ECO:0000256" key="1">
    <source>
        <dbReference type="SAM" id="MobiDB-lite"/>
    </source>
</evidence>
<reference evidence="2 3" key="1">
    <citation type="submission" date="2013-07" db="EMBL/GenBank/DDBJ databases">
        <authorList>
            <person name="Stoco P.H."/>
            <person name="Wagner G."/>
            <person name="Gerber A."/>
            <person name="Zaha A."/>
            <person name="Thompson C."/>
            <person name="Bartholomeu D.C."/>
            <person name="Luckemeyer D.D."/>
            <person name="Bahia D."/>
            <person name="Loreto E."/>
            <person name="Prestes E.B."/>
            <person name="Lima F.M."/>
            <person name="Rodrigues-Luiz G."/>
            <person name="Vallejo G.A."/>
            <person name="Filho J.F."/>
            <person name="Monteiro K.M."/>
            <person name="Tyler K.M."/>
            <person name="de Almeida L.G."/>
            <person name="Ortiz M.F."/>
            <person name="Siervo M.A."/>
            <person name="de Moraes M.H."/>
            <person name="Cunha O.L."/>
            <person name="Mendonca-Neto R."/>
            <person name="Silva R."/>
            <person name="Teixeira S.M."/>
            <person name="Murta S.M."/>
            <person name="Sincero T.C."/>
            <person name="Mendes T.A."/>
            <person name="Urmenyi T.P."/>
            <person name="Silva V.G."/>
            <person name="da Rocha W.D."/>
            <person name="Andersson B."/>
            <person name="Romanha A.J."/>
            <person name="Steindel M."/>
            <person name="de Vasconcelos A.T."/>
            <person name="Grisard E.C."/>
        </authorList>
    </citation>
    <scope>NUCLEOTIDE SEQUENCE [LARGE SCALE GENOMIC DNA]</scope>
    <source>
        <strain evidence="2 3">SC58</strain>
    </source>
</reference>
<accession>A0A061J4P2</accession>
<feature type="compositionally biased region" description="Polar residues" evidence="1">
    <location>
        <begin position="289"/>
        <end position="303"/>
    </location>
</feature>
<comment type="caution">
    <text evidence="2">The sequence shown here is derived from an EMBL/GenBank/DDBJ whole genome shotgun (WGS) entry which is preliminary data.</text>
</comment>
<dbReference type="EMBL" id="AUPL01002982">
    <property type="protein sequence ID" value="ESL09300.1"/>
    <property type="molecule type" value="Genomic_DNA"/>
</dbReference>
<dbReference type="OrthoDB" id="271444at2759"/>
<feature type="region of interest" description="Disordered" evidence="1">
    <location>
        <begin position="245"/>
        <end position="313"/>
    </location>
</feature>
<evidence type="ECO:0000313" key="2">
    <source>
        <dbReference type="EMBL" id="ESL09300.1"/>
    </source>
</evidence>
<dbReference type="AlphaFoldDB" id="A0A061J4P2"/>
<sequence>MALLYPTLEEQTTLVRFAARLVGCSAEDVELLGATCTALLVDTDTVNKFIFRTFSAVSREAAPRPQAKTDVALPSANYCRGGIPLVLAPCSDAPSPGRALIYNTEEIFRPHEAELRALQLRLRRGRAAMTQLNEKHNYAFTVVTVGKRGEKVDGNEATVLTGTKVGMQAVSAGEETPKDSGDALPAANGGAEECDRGGRCVCMAFMLFLQAFDAFLAWVSSLMEILDGEGTVPAAGTYHVLDQSERENARGGGESHTGGEQHGQVEGDSGDLSASQTDAAAPRKASLQDAGQDTAAASTSSARQEPATLPRRSHRVRVTRYELHDVSSIFQLFQNQASLFFLPEYTSYDPRLQLRLLAPEYYGPLRETIRDISQEVERLRQLGASLTKERSNGAIITFCPALCNFCFLRDTLKLYWSACVIEDDITSLQYHRMQYNKCVLEVGEVLDVLRQLRRPPARVATGGGGVGSSSSSSSINNNIGRGAPTPARSSFSSSNDWVLTPEERGAIEAGFTSFWSIRARVLELSDSLSRDIEEKNRTHCCQMPAPQSPSATAATNGVAPGNGFTQWMMSTVRSWKRLVTCGVELPEDSSSVACDSKRWCRFKHSPRYEQKTELQRLVQRLVKAVEAQATILERDYPGTFYRDAKSRWARRAGGVIRYLESMSIVFSPPA</sequence>
<feature type="region of interest" description="Disordered" evidence="1">
    <location>
        <begin position="459"/>
        <end position="494"/>
    </location>
</feature>
<dbReference type="Proteomes" id="UP000031737">
    <property type="component" value="Unassembled WGS sequence"/>
</dbReference>